<proteinExistence type="predicted"/>
<dbReference type="SUPFAM" id="SSF48208">
    <property type="entry name" value="Six-hairpin glycosidases"/>
    <property type="match status" value="1"/>
</dbReference>
<organism evidence="3 4">
    <name type="scientific">Neolewinella aquimaris</name>
    <dbReference type="NCBI Taxonomy" id="1835722"/>
    <lineage>
        <taxon>Bacteria</taxon>
        <taxon>Pseudomonadati</taxon>
        <taxon>Bacteroidota</taxon>
        <taxon>Saprospiria</taxon>
        <taxon>Saprospirales</taxon>
        <taxon>Lewinellaceae</taxon>
        <taxon>Neolewinella</taxon>
    </lineage>
</organism>
<feature type="chain" id="PRO_5032884070" evidence="2">
    <location>
        <begin position="26"/>
        <end position="383"/>
    </location>
</feature>
<protein>
    <submittedName>
        <fullName evidence="3">Rhamnogalacturonyl hydrolase YesR</fullName>
    </submittedName>
</protein>
<feature type="signal peptide" evidence="2">
    <location>
        <begin position="1"/>
        <end position="25"/>
    </location>
</feature>
<dbReference type="AlphaFoldDB" id="A0A840EBU5"/>
<reference evidence="3 4" key="1">
    <citation type="submission" date="2020-08" db="EMBL/GenBank/DDBJ databases">
        <title>Genomic Encyclopedia of Type Strains, Phase IV (KMG-IV): sequencing the most valuable type-strain genomes for metagenomic binning, comparative biology and taxonomic classification.</title>
        <authorList>
            <person name="Goeker M."/>
        </authorList>
    </citation>
    <scope>NUCLEOTIDE SEQUENCE [LARGE SCALE GENOMIC DNA]</scope>
    <source>
        <strain evidence="3 4">DSM 105137</strain>
    </source>
</reference>
<dbReference type="InterPro" id="IPR012341">
    <property type="entry name" value="6hp_glycosidase-like_sf"/>
</dbReference>
<dbReference type="InterPro" id="IPR010905">
    <property type="entry name" value="Glyco_hydro_88"/>
</dbReference>
<dbReference type="PROSITE" id="PS51257">
    <property type="entry name" value="PROKAR_LIPOPROTEIN"/>
    <property type="match status" value="1"/>
</dbReference>
<name>A0A840EBU5_9BACT</name>
<evidence type="ECO:0000256" key="1">
    <source>
        <dbReference type="ARBA" id="ARBA00022801"/>
    </source>
</evidence>
<keyword evidence="1 3" id="KW-0378">Hydrolase</keyword>
<dbReference type="GO" id="GO:0016787">
    <property type="term" value="F:hydrolase activity"/>
    <property type="evidence" value="ECO:0007669"/>
    <property type="project" value="UniProtKB-KW"/>
</dbReference>
<evidence type="ECO:0000256" key="2">
    <source>
        <dbReference type="SAM" id="SignalP"/>
    </source>
</evidence>
<dbReference type="InterPro" id="IPR052043">
    <property type="entry name" value="PolySaccharide_Degr_Enz"/>
</dbReference>
<comment type="caution">
    <text evidence="3">The sequence shown here is derived from an EMBL/GenBank/DDBJ whole genome shotgun (WGS) entry which is preliminary data.</text>
</comment>
<accession>A0A840EBU5</accession>
<dbReference type="InterPro" id="IPR008928">
    <property type="entry name" value="6-hairpin_glycosidase_sf"/>
</dbReference>
<evidence type="ECO:0000313" key="4">
    <source>
        <dbReference type="Proteomes" id="UP000576209"/>
    </source>
</evidence>
<dbReference type="PANTHER" id="PTHR33886">
    <property type="entry name" value="UNSATURATED RHAMNOGALACTURONAN HYDROLASE (EUROFUNG)"/>
    <property type="match status" value="1"/>
</dbReference>
<dbReference type="GO" id="GO:0005975">
    <property type="term" value="P:carbohydrate metabolic process"/>
    <property type="evidence" value="ECO:0007669"/>
    <property type="project" value="InterPro"/>
</dbReference>
<dbReference type="Proteomes" id="UP000576209">
    <property type="component" value="Unassembled WGS sequence"/>
</dbReference>
<dbReference type="PANTHER" id="PTHR33886:SF8">
    <property type="entry name" value="UNSATURATED RHAMNOGALACTURONAN HYDROLASE (EUROFUNG)"/>
    <property type="match status" value="1"/>
</dbReference>
<dbReference type="EMBL" id="JACIFF010000011">
    <property type="protein sequence ID" value="MBB4080985.1"/>
    <property type="molecule type" value="Genomic_DNA"/>
</dbReference>
<sequence length="383" mass="44496">MRTATIQYFLLLLLPVLLSACRTTAELPPPERTLDQLRRANAYFMEKWPDTGKRIVTNKSRASNIWTRAVYYEGLMALHRIDPQPEYYKYATDWADFHEWDLRDGETYTRNADNQAAGQTYIELYQIDPQPERITAIKASVDSMLRTDQVDDWNWIDAIQMGMPIFAQLGVMYDEPAYFERMYEMYRFTKEEHGDNGLYNPEDHLWWRDADFDPPYTEPNGEDSYWSRGNGWVIMALARVLEILPESDPHREEYIKDFRDMMAAIAKVQREDGFWNVSLHDPTHFGGKETSGTAMFVYGMAWGINHNLLDRSTYLPALTKGWNAMVNDALHDNGFLGYVQSTGKEPKDGQPLSYDKIPDFEDYGLGAFLLAGTEIYTLELRSR</sequence>
<gene>
    <name evidence="3" type="ORF">GGR28_003626</name>
</gene>
<dbReference type="Gene3D" id="1.50.10.10">
    <property type="match status" value="1"/>
</dbReference>
<dbReference type="Pfam" id="PF07470">
    <property type="entry name" value="Glyco_hydro_88"/>
    <property type="match status" value="1"/>
</dbReference>
<keyword evidence="2" id="KW-0732">Signal</keyword>
<evidence type="ECO:0000313" key="3">
    <source>
        <dbReference type="EMBL" id="MBB4080985.1"/>
    </source>
</evidence>
<keyword evidence="4" id="KW-1185">Reference proteome</keyword>
<dbReference type="RefSeq" id="WP_183497212.1">
    <property type="nucleotide sequence ID" value="NZ_JACIFF010000011.1"/>
</dbReference>